<reference evidence="3 4" key="1">
    <citation type="journal article" date="2016" name="Nat. Commun.">
        <title>Thousands of microbial genomes shed light on interconnected biogeochemical processes in an aquifer system.</title>
        <authorList>
            <person name="Anantharaman K."/>
            <person name="Brown C.T."/>
            <person name="Hug L.A."/>
            <person name="Sharon I."/>
            <person name="Castelle C.J."/>
            <person name="Probst A.J."/>
            <person name="Thomas B.C."/>
            <person name="Singh A."/>
            <person name="Wilkins M.J."/>
            <person name="Karaoz U."/>
            <person name="Brodie E.L."/>
            <person name="Williams K.H."/>
            <person name="Hubbard S.S."/>
            <person name="Banfield J.F."/>
        </authorList>
    </citation>
    <scope>NUCLEOTIDE SEQUENCE [LARGE SCALE GENOMIC DNA]</scope>
    <source>
        <strain evidence="4">RIFCSPLOWO2_12_FULL_64_10</strain>
    </source>
</reference>
<organism evidence="3 4">
    <name type="scientific">Handelsmanbacteria sp. (strain RIFCSPLOWO2_12_FULL_64_10)</name>
    <dbReference type="NCBI Taxonomy" id="1817868"/>
    <lineage>
        <taxon>Bacteria</taxon>
        <taxon>Candidatus Handelsmaniibacteriota</taxon>
    </lineage>
</organism>
<evidence type="ECO:0000256" key="2">
    <source>
        <dbReference type="SAM" id="Phobius"/>
    </source>
</evidence>
<gene>
    <name evidence="3" type="ORF">A3F84_04810</name>
</gene>
<protein>
    <submittedName>
        <fullName evidence="3">Uncharacterized protein</fullName>
    </submittedName>
</protein>
<evidence type="ECO:0000313" key="4">
    <source>
        <dbReference type="Proteomes" id="UP000178606"/>
    </source>
</evidence>
<keyword evidence="2" id="KW-1133">Transmembrane helix</keyword>
<evidence type="ECO:0000256" key="1">
    <source>
        <dbReference type="SAM" id="MobiDB-lite"/>
    </source>
</evidence>
<name>A0A1F6CXV6_HANXR</name>
<feature type="transmembrane region" description="Helical" evidence="2">
    <location>
        <begin position="6"/>
        <end position="25"/>
    </location>
</feature>
<feature type="compositionally biased region" description="Basic and acidic residues" evidence="1">
    <location>
        <begin position="94"/>
        <end position="108"/>
    </location>
</feature>
<sequence length="108" mass="12348">MTWIFVTIIIVSAGYLTHMIIAFLYRLSALRPRVEILEREIEGQEAEAERYEIATVETEQKAGALEVEVLRYERQISELQARTNAANARAQKASKSEVRAPENRGEVR</sequence>
<feature type="region of interest" description="Disordered" evidence="1">
    <location>
        <begin position="87"/>
        <end position="108"/>
    </location>
</feature>
<proteinExistence type="predicted"/>
<keyword evidence="2" id="KW-0812">Transmembrane</keyword>
<accession>A0A1F6CXV6</accession>
<keyword evidence="2" id="KW-0472">Membrane</keyword>
<comment type="caution">
    <text evidence="3">The sequence shown here is derived from an EMBL/GenBank/DDBJ whole genome shotgun (WGS) entry which is preliminary data.</text>
</comment>
<dbReference type="Proteomes" id="UP000178606">
    <property type="component" value="Unassembled WGS sequence"/>
</dbReference>
<evidence type="ECO:0000313" key="3">
    <source>
        <dbReference type="EMBL" id="OGG53985.1"/>
    </source>
</evidence>
<dbReference type="AlphaFoldDB" id="A0A1F6CXV6"/>
<dbReference type="EMBL" id="MFKF01000115">
    <property type="protein sequence ID" value="OGG53985.1"/>
    <property type="molecule type" value="Genomic_DNA"/>
</dbReference>